<accession>A0A1M6KEF1</accession>
<dbReference type="Proteomes" id="UP000324781">
    <property type="component" value="Unassembled WGS sequence"/>
</dbReference>
<dbReference type="EMBL" id="FQZP01000076">
    <property type="protein sequence ID" value="SHJ57207.1"/>
    <property type="molecule type" value="Genomic_DNA"/>
</dbReference>
<dbReference type="SUPFAM" id="SSF52540">
    <property type="entry name" value="P-loop containing nucleoside triphosphate hydrolases"/>
    <property type="match status" value="2"/>
</dbReference>
<organism evidence="1 2">
    <name type="scientific">Thermoclostridium caenicola</name>
    <dbReference type="NCBI Taxonomy" id="659425"/>
    <lineage>
        <taxon>Bacteria</taxon>
        <taxon>Bacillati</taxon>
        <taxon>Bacillota</taxon>
        <taxon>Clostridia</taxon>
        <taxon>Eubacteriales</taxon>
        <taxon>Oscillospiraceae</taxon>
        <taxon>Thermoclostridium</taxon>
    </lineage>
</organism>
<sequence>MARARHMFAGGNTCLGFFSYYHHILPQEEAEKIYVIKGGPGVGKSTFMKKVAHAMMDRGFDVEFMHCSSDSDSLDGVVVRDLKTFLVDGTAPHIIDPKYPGAVDEILNFGAFWNEEEIKKHRKEILSISREISRLFARAYHYLHAAFEVYQDSASLFNKALDKIKLSRLIADLEEELFAGKDGEEGEGRERSLFASAITPSGYVNYLNTLLDVSTVYVIKGDMGAGEELLLERLRDTALSKGFDVEGFYCALNPHKLEHLIIPGLDAAVTTSNTYHHAEVPSARIIDMMELMDRKLLEQYRGELEENRQAFDGLMATALASIRRAKENHDALEQFYIPYMDFKAMDASCQQIIGRLAELRPTEEIASSLRSSQ</sequence>
<dbReference type="RefSeq" id="WP_188118532.1">
    <property type="nucleotide sequence ID" value="NZ_DAONMB010000213.1"/>
</dbReference>
<reference evidence="1 2" key="1">
    <citation type="submission" date="2016-11" db="EMBL/GenBank/DDBJ databases">
        <authorList>
            <person name="Varghese N."/>
            <person name="Submissions S."/>
        </authorList>
    </citation>
    <scope>NUCLEOTIDE SEQUENCE [LARGE SCALE GENOMIC DNA]</scope>
    <source>
        <strain evidence="1 2">DSM 19027</strain>
    </source>
</reference>
<gene>
    <name evidence="1" type="ORF">SAMN05444373_10762</name>
</gene>
<dbReference type="InterPro" id="IPR027417">
    <property type="entry name" value="P-loop_NTPase"/>
</dbReference>
<proteinExistence type="predicted"/>
<protein>
    <recommendedName>
        <fullName evidence="3">ATPase</fullName>
    </recommendedName>
</protein>
<evidence type="ECO:0008006" key="3">
    <source>
        <dbReference type="Google" id="ProtNLM"/>
    </source>
</evidence>
<evidence type="ECO:0000313" key="2">
    <source>
        <dbReference type="Proteomes" id="UP000324781"/>
    </source>
</evidence>
<evidence type="ECO:0000313" key="1">
    <source>
        <dbReference type="EMBL" id="SHJ57207.1"/>
    </source>
</evidence>
<name>A0A1M6KEF1_9FIRM</name>
<dbReference type="AlphaFoldDB" id="A0A1M6KEF1"/>
<keyword evidence="2" id="KW-1185">Reference proteome</keyword>